<dbReference type="STRING" id="1121869.SAMN03084138_00505"/>
<reference evidence="3 4" key="1">
    <citation type="submission" date="2016-10" db="EMBL/GenBank/DDBJ databases">
        <authorList>
            <person name="de Groot N.N."/>
        </authorList>
    </citation>
    <scope>NUCLEOTIDE SEQUENCE [LARGE SCALE GENOMIC DNA]</scope>
    <source>
        <strain evidence="3 4">DSM 15893</strain>
    </source>
</reference>
<gene>
    <name evidence="3" type="ORF">SAMN03084138_00505</name>
</gene>
<sequence>MTDNHTSPQHGASPDLTTPNSNPNKGTASLYRFDMALPHCQWWLAITSPQISYNRGALDYDILEMRHGLEDANAWAAEFVDSWGIETRREWHQMIYRLAMGEVHGNMWEYEFNRRGFVSAKQWQDRLNNNGNEVAQGEMRYLDVVYRHVGSAGFRAWDFCRGSFLVRAGYAVGKVTAEECAFLLNYLSQQAQRYFSSWDHYLQSFIFGRNYWEYINDEDDDIDNIPYLLSNGFHVGFSAFFEALDNDPDSPIPALAWDTALPLMEPPESLTAILNEIAEDEK</sequence>
<evidence type="ECO:0000259" key="2">
    <source>
        <dbReference type="Pfam" id="PF06889"/>
    </source>
</evidence>
<proteinExistence type="predicted"/>
<dbReference type="Pfam" id="PF06889">
    <property type="entry name" value="DUF1266"/>
    <property type="match status" value="1"/>
</dbReference>
<dbReference type="GeneID" id="35872732"/>
<organism evidence="3 4">
    <name type="scientific">Enterovibrio norvegicus DSM 15893</name>
    <dbReference type="NCBI Taxonomy" id="1121869"/>
    <lineage>
        <taxon>Bacteria</taxon>
        <taxon>Pseudomonadati</taxon>
        <taxon>Pseudomonadota</taxon>
        <taxon>Gammaproteobacteria</taxon>
        <taxon>Vibrionales</taxon>
        <taxon>Vibrionaceae</taxon>
        <taxon>Enterovibrio</taxon>
    </lineage>
</organism>
<dbReference type="AlphaFoldDB" id="A0A1I5K947"/>
<protein>
    <recommendedName>
        <fullName evidence="2">DUF1266 domain-containing protein</fullName>
    </recommendedName>
</protein>
<dbReference type="RefSeq" id="WP_074925159.1">
    <property type="nucleotide sequence ID" value="NZ_FOWR01000003.1"/>
</dbReference>
<dbReference type="InterPro" id="IPR009677">
    <property type="entry name" value="DUF1266"/>
</dbReference>
<dbReference type="EMBL" id="FOWR01000003">
    <property type="protein sequence ID" value="SFO81106.1"/>
    <property type="molecule type" value="Genomic_DNA"/>
</dbReference>
<name>A0A1I5K947_9GAMM</name>
<feature type="domain" description="DUF1266" evidence="2">
    <location>
        <begin position="81"/>
        <end position="257"/>
    </location>
</feature>
<evidence type="ECO:0000256" key="1">
    <source>
        <dbReference type="SAM" id="MobiDB-lite"/>
    </source>
</evidence>
<dbReference type="OrthoDB" id="8970044at2"/>
<feature type="region of interest" description="Disordered" evidence="1">
    <location>
        <begin position="1"/>
        <end position="24"/>
    </location>
</feature>
<accession>A0A1I5K947</accession>
<evidence type="ECO:0000313" key="4">
    <source>
        <dbReference type="Proteomes" id="UP000182692"/>
    </source>
</evidence>
<evidence type="ECO:0000313" key="3">
    <source>
        <dbReference type="EMBL" id="SFO81106.1"/>
    </source>
</evidence>
<dbReference type="Proteomes" id="UP000182692">
    <property type="component" value="Unassembled WGS sequence"/>
</dbReference>